<gene>
    <name evidence="2" type="ORF">P167DRAFT_569278</name>
</gene>
<feature type="compositionally biased region" description="Low complexity" evidence="1">
    <location>
        <begin position="534"/>
        <end position="547"/>
    </location>
</feature>
<dbReference type="Proteomes" id="UP000277580">
    <property type="component" value="Unassembled WGS sequence"/>
</dbReference>
<keyword evidence="3" id="KW-1185">Reference proteome</keyword>
<evidence type="ECO:0000313" key="2">
    <source>
        <dbReference type="EMBL" id="RPB17533.1"/>
    </source>
</evidence>
<feature type="compositionally biased region" description="Low complexity" evidence="1">
    <location>
        <begin position="37"/>
        <end position="47"/>
    </location>
</feature>
<accession>A0A3N4L3Y0</accession>
<feature type="region of interest" description="Disordered" evidence="1">
    <location>
        <begin position="654"/>
        <end position="682"/>
    </location>
</feature>
<proteinExistence type="predicted"/>
<feature type="region of interest" description="Disordered" evidence="1">
    <location>
        <begin position="524"/>
        <end position="549"/>
    </location>
</feature>
<sequence length="682" mass="74342">MSSYEINSSSLPVTISSPGGELPSQQTNPFLRAGGNSFSPSTLRSSSKSLGDVAGEYGFGTPQPSISKLYTSMDNWWEAVEDAGDDNVSLDNLVVGISTAASTDSIMWERHLNNVSELTFDGSDPEGGLQSDNSGPEYSGDGSDMNSNSSFSDDEDDDLFNATSPPSFSYADLFEMCLNGPRSPKKRYLSGWWEDIGSKRSLFPISYTNFEDSDRLPSILEEDEEESKDDIAVPTAASTTLSSEQLDVSDSEEVTQYLKYSGSEYSGNGDDMSCFSDDDDDGFSYEILSPSISYIDLPSVFPDVPEPDSKKGYRSGWWEEVGSTSSLLPISYMDFENSDRLPTLLEESGDIDTSIITFTPPSSEKLDDVVLEDSLLTLLEESSDDITTSITTFTTPSSEEADSVSKLAVGNFDPEGVVRSLDYHSGSEYSGDGDDMSCFSDDEDDGFSYAVPSPSASYIDLPSIFPDVPEPDPKKKISLWLVGRVLEEDEEESSNDITISATTSTTRLSGWLADSLSENRLPTILEEDEEESSNDITTSITTTTTHTPSLQQLVDSVSELVDNFESGVGVRSDHSGSDYSGDSDDMSDASFSDDDDGLFHVPPSPSSYADLSNIYLDGPEPSFQKKYRSGWWENIGSKRSLFPVSYTRFEDSDRLPPLLEESGDGEALCEPSHSREETSDTS</sequence>
<feature type="region of interest" description="Disordered" evidence="1">
    <location>
        <begin position="567"/>
        <end position="604"/>
    </location>
</feature>
<dbReference type="OrthoDB" id="10454733at2759"/>
<dbReference type="InParanoid" id="A0A3N4L3Y0"/>
<evidence type="ECO:0000256" key="1">
    <source>
        <dbReference type="SAM" id="MobiDB-lite"/>
    </source>
</evidence>
<protein>
    <submittedName>
        <fullName evidence="2">Uncharacterized protein</fullName>
    </submittedName>
</protein>
<dbReference type="AlphaFoldDB" id="A0A3N4L3Y0"/>
<feature type="compositionally biased region" description="Acidic residues" evidence="1">
    <location>
        <begin position="581"/>
        <end position="596"/>
    </location>
</feature>
<feature type="compositionally biased region" description="Polar residues" evidence="1">
    <location>
        <begin position="1"/>
        <end position="29"/>
    </location>
</feature>
<feature type="compositionally biased region" description="Low complexity" evidence="1">
    <location>
        <begin position="139"/>
        <end position="151"/>
    </location>
</feature>
<feature type="compositionally biased region" description="Basic and acidic residues" evidence="1">
    <location>
        <begin position="672"/>
        <end position="682"/>
    </location>
</feature>
<feature type="region of interest" description="Disordered" evidence="1">
    <location>
        <begin position="117"/>
        <end position="162"/>
    </location>
</feature>
<dbReference type="EMBL" id="ML119105">
    <property type="protein sequence ID" value="RPB17533.1"/>
    <property type="molecule type" value="Genomic_DNA"/>
</dbReference>
<organism evidence="2 3">
    <name type="scientific">Morchella conica CCBAS932</name>
    <dbReference type="NCBI Taxonomy" id="1392247"/>
    <lineage>
        <taxon>Eukaryota</taxon>
        <taxon>Fungi</taxon>
        <taxon>Dikarya</taxon>
        <taxon>Ascomycota</taxon>
        <taxon>Pezizomycotina</taxon>
        <taxon>Pezizomycetes</taxon>
        <taxon>Pezizales</taxon>
        <taxon>Morchellaceae</taxon>
        <taxon>Morchella</taxon>
    </lineage>
</organism>
<feature type="region of interest" description="Disordered" evidence="1">
    <location>
        <begin position="1"/>
        <end position="47"/>
    </location>
</feature>
<name>A0A3N4L3Y0_9PEZI</name>
<evidence type="ECO:0000313" key="3">
    <source>
        <dbReference type="Proteomes" id="UP000277580"/>
    </source>
</evidence>
<reference evidence="2 3" key="1">
    <citation type="journal article" date="2018" name="Nat. Ecol. Evol.">
        <title>Pezizomycetes genomes reveal the molecular basis of ectomycorrhizal truffle lifestyle.</title>
        <authorList>
            <person name="Murat C."/>
            <person name="Payen T."/>
            <person name="Noel B."/>
            <person name="Kuo A."/>
            <person name="Morin E."/>
            <person name="Chen J."/>
            <person name="Kohler A."/>
            <person name="Krizsan K."/>
            <person name="Balestrini R."/>
            <person name="Da Silva C."/>
            <person name="Montanini B."/>
            <person name="Hainaut M."/>
            <person name="Levati E."/>
            <person name="Barry K.W."/>
            <person name="Belfiori B."/>
            <person name="Cichocki N."/>
            <person name="Clum A."/>
            <person name="Dockter R.B."/>
            <person name="Fauchery L."/>
            <person name="Guy J."/>
            <person name="Iotti M."/>
            <person name="Le Tacon F."/>
            <person name="Lindquist E.A."/>
            <person name="Lipzen A."/>
            <person name="Malagnac F."/>
            <person name="Mello A."/>
            <person name="Molinier V."/>
            <person name="Miyauchi S."/>
            <person name="Poulain J."/>
            <person name="Riccioni C."/>
            <person name="Rubini A."/>
            <person name="Sitrit Y."/>
            <person name="Splivallo R."/>
            <person name="Traeger S."/>
            <person name="Wang M."/>
            <person name="Zifcakova L."/>
            <person name="Wipf D."/>
            <person name="Zambonelli A."/>
            <person name="Paolocci F."/>
            <person name="Nowrousian M."/>
            <person name="Ottonello S."/>
            <person name="Baldrian P."/>
            <person name="Spatafora J.W."/>
            <person name="Henrissat B."/>
            <person name="Nagy L.G."/>
            <person name="Aury J.M."/>
            <person name="Wincker P."/>
            <person name="Grigoriev I.V."/>
            <person name="Bonfante P."/>
            <person name="Martin F.M."/>
        </authorList>
    </citation>
    <scope>NUCLEOTIDE SEQUENCE [LARGE SCALE GENOMIC DNA]</scope>
    <source>
        <strain evidence="2 3">CCBAS932</strain>
    </source>
</reference>